<dbReference type="AlphaFoldDB" id="A0AA36FYD0"/>
<feature type="transmembrane region" description="Helical" evidence="1">
    <location>
        <begin position="97"/>
        <end position="118"/>
    </location>
</feature>
<accession>A0AA36FYD0</accession>
<proteinExistence type="predicted"/>
<protein>
    <submittedName>
        <fullName evidence="2">Uncharacterized protein</fullName>
    </submittedName>
</protein>
<organism evidence="2 3">
    <name type="scientific">Mesorhabditis spiculigera</name>
    <dbReference type="NCBI Taxonomy" id="96644"/>
    <lineage>
        <taxon>Eukaryota</taxon>
        <taxon>Metazoa</taxon>
        <taxon>Ecdysozoa</taxon>
        <taxon>Nematoda</taxon>
        <taxon>Chromadorea</taxon>
        <taxon>Rhabditida</taxon>
        <taxon>Rhabditina</taxon>
        <taxon>Rhabditomorpha</taxon>
        <taxon>Rhabditoidea</taxon>
        <taxon>Rhabditidae</taxon>
        <taxon>Mesorhabditinae</taxon>
        <taxon>Mesorhabditis</taxon>
    </lineage>
</organism>
<reference evidence="2" key="1">
    <citation type="submission" date="2023-06" db="EMBL/GenBank/DDBJ databases">
        <authorList>
            <person name="Delattre M."/>
        </authorList>
    </citation>
    <scope>NUCLEOTIDE SEQUENCE</scope>
    <source>
        <strain evidence="2">AF72</strain>
    </source>
</reference>
<dbReference type="EMBL" id="CATQJA010002002">
    <property type="protein sequence ID" value="CAJ0569318.1"/>
    <property type="molecule type" value="Genomic_DNA"/>
</dbReference>
<keyword evidence="1" id="KW-0472">Membrane</keyword>
<dbReference type="Proteomes" id="UP001177023">
    <property type="component" value="Unassembled WGS sequence"/>
</dbReference>
<evidence type="ECO:0000256" key="1">
    <source>
        <dbReference type="SAM" id="Phobius"/>
    </source>
</evidence>
<comment type="caution">
    <text evidence="2">The sequence shown here is derived from an EMBL/GenBank/DDBJ whole genome shotgun (WGS) entry which is preliminary data.</text>
</comment>
<evidence type="ECO:0000313" key="3">
    <source>
        <dbReference type="Proteomes" id="UP001177023"/>
    </source>
</evidence>
<gene>
    <name evidence="2" type="ORF">MSPICULIGERA_LOCUS7801</name>
</gene>
<keyword evidence="1" id="KW-0812">Transmembrane</keyword>
<sequence>MPPPDDFRITEIRCRAHRVARYKQQRGISACKKPSAAACPLAKQDSSIRFSHLNNNEEEWKYTINGDSERSGSIGTLPYLASRNAAAGDLGARVDAIAAKTFPALFAFFNVLYWWYYLSRGTIVKLLSIISRCISLL</sequence>
<keyword evidence="3" id="KW-1185">Reference proteome</keyword>
<name>A0AA36FYD0_9BILA</name>
<keyword evidence="1" id="KW-1133">Transmembrane helix</keyword>
<evidence type="ECO:0000313" key="2">
    <source>
        <dbReference type="EMBL" id="CAJ0569318.1"/>
    </source>
</evidence>
<feature type="non-terminal residue" evidence="2">
    <location>
        <position position="137"/>
    </location>
</feature>